<dbReference type="AlphaFoldDB" id="A0A545ASD0"/>
<dbReference type="RefSeq" id="WP_142705223.1">
    <property type="nucleotide sequence ID" value="NZ_VIRS01000009.1"/>
</dbReference>
<feature type="transmembrane region" description="Helical" evidence="1">
    <location>
        <begin position="88"/>
        <end position="106"/>
    </location>
</feature>
<evidence type="ECO:0000256" key="1">
    <source>
        <dbReference type="SAM" id="Phobius"/>
    </source>
</evidence>
<dbReference type="Proteomes" id="UP000317982">
    <property type="component" value="Unassembled WGS sequence"/>
</dbReference>
<sequence length="142" mass="14199">MSTNSEQRTTGSRGWAVAGLLGGALALGWAAVAVAFLLTGSVPSTIGDALALGIVVVGVLVLAALSAVGARAAWKYAYYDEPDEPRRLMIASLCTVVVAGWPAVGALTQGVDGVLDPVGAGALALTALGGATLIVMHRARNT</sequence>
<reference evidence="2 3" key="1">
    <citation type="submission" date="2019-07" db="EMBL/GenBank/DDBJ databases">
        <title>Cryptosporangium phraense sp. nov., isolated from plant litter.</title>
        <authorList>
            <person name="Suriyachadkun C."/>
        </authorList>
    </citation>
    <scope>NUCLEOTIDE SEQUENCE [LARGE SCALE GENOMIC DNA]</scope>
    <source>
        <strain evidence="2 3">A-T 5661</strain>
    </source>
</reference>
<protein>
    <submittedName>
        <fullName evidence="2">Uncharacterized protein</fullName>
    </submittedName>
</protein>
<comment type="caution">
    <text evidence="2">The sequence shown here is derived from an EMBL/GenBank/DDBJ whole genome shotgun (WGS) entry which is preliminary data.</text>
</comment>
<accession>A0A545ASD0</accession>
<evidence type="ECO:0000313" key="3">
    <source>
        <dbReference type="Proteomes" id="UP000317982"/>
    </source>
</evidence>
<feature type="transmembrane region" description="Helical" evidence="1">
    <location>
        <begin position="118"/>
        <end position="136"/>
    </location>
</feature>
<proteinExistence type="predicted"/>
<keyword evidence="1" id="KW-0812">Transmembrane</keyword>
<feature type="transmembrane region" description="Helical" evidence="1">
    <location>
        <begin position="50"/>
        <end position="68"/>
    </location>
</feature>
<evidence type="ECO:0000313" key="2">
    <source>
        <dbReference type="EMBL" id="TQS44229.1"/>
    </source>
</evidence>
<keyword evidence="1" id="KW-0472">Membrane</keyword>
<dbReference type="InParanoid" id="A0A545ASD0"/>
<dbReference type="OrthoDB" id="9897301at2"/>
<organism evidence="2 3">
    <name type="scientific">Cryptosporangium phraense</name>
    <dbReference type="NCBI Taxonomy" id="2593070"/>
    <lineage>
        <taxon>Bacteria</taxon>
        <taxon>Bacillati</taxon>
        <taxon>Actinomycetota</taxon>
        <taxon>Actinomycetes</taxon>
        <taxon>Cryptosporangiales</taxon>
        <taxon>Cryptosporangiaceae</taxon>
        <taxon>Cryptosporangium</taxon>
    </lineage>
</organism>
<feature type="transmembrane region" description="Helical" evidence="1">
    <location>
        <begin position="15"/>
        <end position="38"/>
    </location>
</feature>
<gene>
    <name evidence="2" type="ORF">FL583_14895</name>
</gene>
<dbReference type="EMBL" id="VIRS01000009">
    <property type="protein sequence ID" value="TQS44229.1"/>
    <property type="molecule type" value="Genomic_DNA"/>
</dbReference>
<keyword evidence="1" id="KW-1133">Transmembrane helix</keyword>
<name>A0A545ASD0_9ACTN</name>
<keyword evidence="3" id="KW-1185">Reference proteome</keyword>